<evidence type="ECO:0000259" key="1">
    <source>
        <dbReference type="Pfam" id="PF13963"/>
    </source>
</evidence>
<organism evidence="2 3">
    <name type="scientific">Rosa chinensis</name>
    <name type="common">China rose</name>
    <dbReference type="NCBI Taxonomy" id="74649"/>
    <lineage>
        <taxon>Eukaryota</taxon>
        <taxon>Viridiplantae</taxon>
        <taxon>Streptophyta</taxon>
        <taxon>Embryophyta</taxon>
        <taxon>Tracheophyta</taxon>
        <taxon>Spermatophyta</taxon>
        <taxon>Magnoliopsida</taxon>
        <taxon>eudicotyledons</taxon>
        <taxon>Gunneridae</taxon>
        <taxon>Pentapetalae</taxon>
        <taxon>rosids</taxon>
        <taxon>fabids</taxon>
        <taxon>Rosales</taxon>
        <taxon>Rosaceae</taxon>
        <taxon>Rosoideae</taxon>
        <taxon>Rosoideae incertae sedis</taxon>
        <taxon>Rosa</taxon>
    </lineage>
</organism>
<reference evidence="2 3" key="1">
    <citation type="journal article" date="2018" name="Nat. Genet.">
        <title>The Rosa genome provides new insights in the design of modern roses.</title>
        <authorList>
            <person name="Bendahmane M."/>
        </authorList>
    </citation>
    <scope>NUCLEOTIDE SEQUENCE [LARGE SCALE GENOMIC DNA]</scope>
    <source>
        <strain evidence="3">cv. Old Blush</strain>
    </source>
</reference>
<dbReference type="AlphaFoldDB" id="A0A2P6PKM3"/>
<dbReference type="PANTHER" id="PTHR33018:SF31">
    <property type="entry name" value="TRANSPOSASE, PTTA_EN_SPM, PLANT"/>
    <property type="match status" value="1"/>
</dbReference>
<protein>
    <submittedName>
        <fullName evidence="2">Putative Ulp1 protease family catalytic domain, Transposase-associated domain-containing protein</fullName>
    </submittedName>
</protein>
<dbReference type="PANTHER" id="PTHR33018">
    <property type="entry name" value="OS10G0338966 PROTEIN-RELATED"/>
    <property type="match status" value="1"/>
</dbReference>
<dbReference type="Pfam" id="PF13963">
    <property type="entry name" value="Transpos_assoc"/>
    <property type="match status" value="1"/>
</dbReference>
<dbReference type="SUPFAM" id="SSF54001">
    <property type="entry name" value="Cysteine proteinases"/>
    <property type="match status" value="1"/>
</dbReference>
<proteinExistence type="predicted"/>
<evidence type="ECO:0000313" key="2">
    <source>
        <dbReference type="EMBL" id="PRQ22472.1"/>
    </source>
</evidence>
<keyword evidence="2" id="KW-0378">Hydrolase</keyword>
<keyword evidence="3" id="KW-1185">Reference proteome</keyword>
<feature type="domain" description="Transposase-associated" evidence="1">
    <location>
        <begin position="3"/>
        <end position="70"/>
    </location>
</feature>
<dbReference type="STRING" id="74649.A0A2P6PKM3"/>
<gene>
    <name evidence="2" type="ORF">RchiOBHm_Chr6g0250691</name>
</gene>
<dbReference type="InterPro" id="IPR029480">
    <property type="entry name" value="Transpos_assoc"/>
</dbReference>
<comment type="caution">
    <text evidence="2">The sequence shown here is derived from an EMBL/GenBank/DDBJ whole genome shotgun (WGS) entry which is preliminary data.</text>
</comment>
<dbReference type="EMBL" id="PDCK01000044">
    <property type="protein sequence ID" value="PRQ22472.1"/>
    <property type="molecule type" value="Genomic_DNA"/>
</dbReference>
<sequence>MDKSWINADRDTLKYELGVENFLIFAEEYASNPKRIRCPCARCVNFKKKSIKVIRGHLYDYGFSLGYTAYRSLRNAKDWPMSDSSIHGISNYMNLLLKETSWILLALLILLLRTYNCERSDFSSYLVNLLKEGKADRIFFMPYNPEEHWILTIIWEDEIYILDPLGKSIHYQAWESSVINAIKSFNAETGRANKVPKLKLLPGVPKQLGGIECGYCVMRYMKDVINDEQLSFPTKWAARTRKVYTQEELDEVRIEVADYLQTLL</sequence>
<dbReference type="Proteomes" id="UP000238479">
    <property type="component" value="Chromosome 6"/>
</dbReference>
<accession>A0A2P6PKM3</accession>
<dbReference type="Gramene" id="PRQ22472">
    <property type="protein sequence ID" value="PRQ22472"/>
    <property type="gene ID" value="RchiOBHm_Chr6g0250691"/>
</dbReference>
<keyword evidence="2" id="KW-0645">Protease</keyword>
<dbReference type="OrthoDB" id="1869436at2759"/>
<dbReference type="InterPro" id="IPR038765">
    <property type="entry name" value="Papain-like_cys_pep_sf"/>
</dbReference>
<name>A0A2P6PKM3_ROSCH</name>
<dbReference type="GO" id="GO:0006508">
    <property type="term" value="P:proteolysis"/>
    <property type="evidence" value="ECO:0007669"/>
    <property type="project" value="UniProtKB-KW"/>
</dbReference>
<dbReference type="Gene3D" id="3.40.395.10">
    <property type="entry name" value="Adenoviral Proteinase, Chain A"/>
    <property type="match status" value="1"/>
</dbReference>
<dbReference type="GO" id="GO:0008233">
    <property type="term" value="F:peptidase activity"/>
    <property type="evidence" value="ECO:0007669"/>
    <property type="project" value="UniProtKB-KW"/>
</dbReference>
<evidence type="ECO:0000313" key="3">
    <source>
        <dbReference type="Proteomes" id="UP000238479"/>
    </source>
</evidence>